<evidence type="ECO:0000256" key="2">
    <source>
        <dbReference type="SAM" id="SignalP"/>
    </source>
</evidence>
<evidence type="ECO:0000313" key="3">
    <source>
        <dbReference type="EMBL" id="MFC7421630.1"/>
    </source>
</evidence>
<feature type="region of interest" description="Disordered" evidence="1">
    <location>
        <begin position="25"/>
        <end position="57"/>
    </location>
</feature>
<dbReference type="EMBL" id="JBHTBQ010000039">
    <property type="protein sequence ID" value="MFC7421630.1"/>
    <property type="molecule type" value="Genomic_DNA"/>
</dbReference>
<evidence type="ECO:0000313" key="4">
    <source>
        <dbReference type="Proteomes" id="UP001596473"/>
    </source>
</evidence>
<reference evidence="4" key="1">
    <citation type="journal article" date="2019" name="Int. J. Syst. Evol. Microbiol.">
        <title>The Global Catalogue of Microorganisms (GCM) 10K type strain sequencing project: providing services to taxonomists for standard genome sequencing and annotation.</title>
        <authorList>
            <consortium name="The Broad Institute Genomics Platform"/>
            <consortium name="The Broad Institute Genome Sequencing Center for Infectious Disease"/>
            <person name="Wu L."/>
            <person name="Ma J."/>
        </authorList>
    </citation>
    <scope>NUCLEOTIDE SEQUENCE [LARGE SCALE GENOMIC DNA]</scope>
    <source>
        <strain evidence="4">CCUG 62945</strain>
    </source>
</reference>
<gene>
    <name evidence="3" type="ORF">ACFQNF_17350</name>
</gene>
<feature type="chain" id="PRO_5045850621" evidence="2">
    <location>
        <begin position="22"/>
        <end position="107"/>
    </location>
</feature>
<evidence type="ECO:0000256" key="1">
    <source>
        <dbReference type="SAM" id="MobiDB-lite"/>
    </source>
</evidence>
<proteinExistence type="predicted"/>
<feature type="signal peptide" evidence="2">
    <location>
        <begin position="1"/>
        <end position="21"/>
    </location>
</feature>
<feature type="compositionally biased region" description="Low complexity" evidence="1">
    <location>
        <begin position="35"/>
        <end position="49"/>
    </location>
</feature>
<comment type="caution">
    <text evidence="3">The sequence shown here is derived from an EMBL/GenBank/DDBJ whole genome shotgun (WGS) entry which is preliminary data.</text>
</comment>
<protein>
    <submittedName>
        <fullName evidence="3">Uncharacterized protein</fullName>
    </submittedName>
</protein>
<sequence>MNTLRIAMVASLMLMITSVEASSYSSSRHVRKPGASHAKATHAAPAQGKGSSANPMVVARPQPHVQTLPATMLSRPAVSGGQGMLQSESKLSPAQETELRWRLYSFP</sequence>
<dbReference type="RefSeq" id="WP_380189173.1">
    <property type="nucleotide sequence ID" value="NZ_JBHTBQ010000039.1"/>
</dbReference>
<name>A0ABW2R1G8_9NEIS</name>
<keyword evidence="2" id="KW-0732">Signal</keyword>
<dbReference type="Proteomes" id="UP001596473">
    <property type="component" value="Unassembled WGS sequence"/>
</dbReference>
<keyword evidence="4" id="KW-1185">Reference proteome</keyword>
<accession>A0ABW2R1G8</accession>
<organism evidence="3 4">
    <name type="scientific">Iodobacter arcticus</name>
    <dbReference type="NCBI Taxonomy" id="590593"/>
    <lineage>
        <taxon>Bacteria</taxon>
        <taxon>Pseudomonadati</taxon>
        <taxon>Pseudomonadota</taxon>
        <taxon>Betaproteobacteria</taxon>
        <taxon>Neisseriales</taxon>
        <taxon>Chitinibacteraceae</taxon>
        <taxon>Iodobacter</taxon>
    </lineage>
</organism>